<dbReference type="OrthoDB" id="8300214at2759"/>
<dbReference type="HOGENOM" id="CLU_2122627_0_0_1"/>
<gene>
    <name evidence="1" type="ORF">M422DRAFT_267171</name>
</gene>
<dbReference type="Gene3D" id="3.40.50.150">
    <property type="entry name" value="Vaccinia Virus protein VP39"/>
    <property type="match status" value="1"/>
</dbReference>
<sequence length="114" mass="13169">MYRKKVHSLLCYQAQLHPIDHKQPHCVTISNHILFILNREEFKMDSYVTSIISAPCLLTTVHFLGDITTTHTNISAHYDIGNMIFTAFLSKDMNYSSAIFKDFNEYLQPQRGTS</sequence>
<accession>A0A0C9TML8</accession>
<reference evidence="1 2" key="1">
    <citation type="submission" date="2014-06" db="EMBL/GenBank/DDBJ databases">
        <title>Evolutionary Origins and Diversification of the Mycorrhizal Mutualists.</title>
        <authorList>
            <consortium name="DOE Joint Genome Institute"/>
            <consortium name="Mycorrhizal Genomics Consortium"/>
            <person name="Kohler A."/>
            <person name="Kuo A."/>
            <person name="Nagy L.G."/>
            <person name="Floudas D."/>
            <person name="Copeland A."/>
            <person name="Barry K.W."/>
            <person name="Cichocki N."/>
            <person name="Veneault-Fourrey C."/>
            <person name="LaButti K."/>
            <person name="Lindquist E.A."/>
            <person name="Lipzen A."/>
            <person name="Lundell T."/>
            <person name="Morin E."/>
            <person name="Murat C."/>
            <person name="Riley R."/>
            <person name="Ohm R."/>
            <person name="Sun H."/>
            <person name="Tunlid A."/>
            <person name="Henrissat B."/>
            <person name="Grigoriev I.V."/>
            <person name="Hibbett D.S."/>
            <person name="Martin F."/>
        </authorList>
    </citation>
    <scope>NUCLEOTIDE SEQUENCE [LARGE SCALE GENOMIC DNA]</scope>
    <source>
        <strain evidence="1 2">SS14</strain>
    </source>
</reference>
<evidence type="ECO:0000313" key="2">
    <source>
        <dbReference type="Proteomes" id="UP000054279"/>
    </source>
</evidence>
<dbReference type="EMBL" id="KN837246">
    <property type="protein sequence ID" value="KIJ31218.1"/>
    <property type="molecule type" value="Genomic_DNA"/>
</dbReference>
<dbReference type="AlphaFoldDB" id="A0A0C9TML8"/>
<evidence type="ECO:0000313" key="1">
    <source>
        <dbReference type="EMBL" id="KIJ31218.1"/>
    </source>
</evidence>
<dbReference type="Proteomes" id="UP000054279">
    <property type="component" value="Unassembled WGS sequence"/>
</dbReference>
<name>A0A0C9TML8_SPHS4</name>
<dbReference type="Pfam" id="PF02353">
    <property type="entry name" value="CMAS"/>
    <property type="match status" value="1"/>
</dbReference>
<protein>
    <submittedName>
        <fullName evidence="1">Uncharacterized protein</fullName>
    </submittedName>
</protein>
<proteinExistence type="predicted"/>
<organism evidence="1 2">
    <name type="scientific">Sphaerobolus stellatus (strain SS14)</name>
    <dbReference type="NCBI Taxonomy" id="990650"/>
    <lineage>
        <taxon>Eukaryota</taxon>
        <taxon>Fungi</taxon>
        <taxon>Dikarya</taxon>
        <taxon>Basidiomycota</taxon>
        <taxon>Agaricomycotina</taxon>
        <taxon>Agaricomycetes</taxon>
        <taxon>Phallomycetidae</taxon>
        <taxon>Geastrales</taxon>
        <taxon>Sphaerobolaceae</taxon>
        <taxon>Sphaerobolus</taxon>
    </lineage>
</organism>
<dbReference type="InterPro" id="IPR029063">
    <property type="entry name" value="SAM-dependent_MTases_sf"/>
</dbReference>
<keyword evidence="2" id="KW-1185">Reference proteome</keyword>